<dbReference type="InterPro" id="IPR035959">
    <property type="entry name" value="RutC-like_sf"/>
</dbReference>
<dbReference type="Gene3D" id="3.30.1330.40">
    <property type="entry name" value="RutC-like"/>
    <property type="match status" value="1"/>
</dbReference>
<protein>
    <submittedName>
        <fullName evidence="2">Lipoprotein</fullName>
    </submittedName>
</protein>
<keyword evidence="2" id="KW-0449">Lipoprotein</keyword>
<sequence>MTSVSRKAIAAVLAGSALILTAAGCSSDTAEAEPAPESTFVSKSVLEAGQANPMIAQGVAIGGGAAVYKTSGLGPAASNKAAPEGTPESYIDSQFGGGMLPAGVTVTEAQGINVLKKIRENLEAQGLTLEDVVTMRVFLDNAPGTDRADYAGWNRAYRQFFANTNLETGDTELVPMGTAAPAAPIERNSARPTRFALEVGSLPVAGWLVEVEVDAVYPDGEEPS</sequence>
<dbReference type="KEGG" id="req:REQ_00380"/>
<feature type="signal peptide" evidence="1">
    <location>
        <begin position="1"/>
        <end position="22"/>
    </location>
</feature>
<evidence type="ECO:0000256" key="1">
    <source>
        <dbReference type="SAM" id="SignalP"/>
    </source>
</evidence>
<accession>A0A3S5Y0Y4</accession>
<proteinExistence type="predicted"/>
<dbReference type="PROSITE" id="PS51257">
    <property type="entry name" value="PROKAR_LIPOPROTEIN"/>
    <property type="match status" value="1"/>
</dbReference>
<feature type="chain" id="PRO_5039091177" evidence="1">
    <location>
        <begin position="23"/>
        <end position="224"/>
    </location>
</feature>
<gene>
    <name evidence="2" type="ordered locus">REQ_00380</name>
</gene>
<dbReference type="InterPro" id="IPR006175">
    <property type="entry name" value="YjgF/YER057c/UK114"/>
</dbReference>
<dbReference type="GO" id="GO:0019239">
    <property type="term" value="F:deaminase activity"/>
    <property type="evidence" value="ECO:0007669"/>
    <property type="project" value="TreeGrafter"/>
</dbReference>
<dbReference type="GO" id="GO:0005829">
    <property type="term" value="C:cytosol"/>
    <property type="evidence" value="ECO:0007669"/>
    <property type="project" value="TreeGrafter"/>
</dbReference>
<dbReference type="Proteomes" id="UP001154400">
    <property type="component" value="Chromosome"/>
</dbReference>
<dbReference type="AlphaFoldDB" id="A0A3S5Y0Y4"/>
<keyword evidence="1" id="KW-0732">Signal</keyword>
<dbReference type="RefSeq" id="WP_005516548.1">
    <property type="nucleotide sequence ID" value="NC_014659.1"/>
</dbReference>
<organism evidence="2">
    <name type="scientific">Rhodococcus hoagii (strain 103S)</name>
    <name type="common">Rhodococcus equi</name>
    <dbReference type="NCBI Taxonomy" id="685727"/>
    <lineage>
        <taxon>Bacteria</taxon>
        <taxon>Bacillati</taxon>
        <taxon>Actinomycetota</taxon>
        <taxon>Actinomycetes</taxon>
        <taxon>Mycobacteriales</taxon>
        <taxon>Nocardiaceae</taxon>
        <taxon>Prescottella</taxon>
    </lineage>
</organism>
<evidence type="ECO:0000313" key="2">
    <source>
        <dbReference type="EMBL" id="CBH46198.1"/>
    </source>
</evidence>
<dbReference type="Pfam" id="PF01042">
    <property type="entry name" value="Ribonuc_L-PSP"/>
    <property type="match status" value="1"/>
</dbReference>
<dbReference type="SUPFAM" id="SSF55298">
    <property type="entry name" value="YjgF-like"/>
    <property type="match status" value="1"/>
</dbReference>
<dbReference type="PANTHER" id="PTHR11803">
    <property type="entry name" value="2-IMINOBUTANOATE/2-IMINOPROPANOATE DEAMINASE RIDA"/>
    <property type="match status" value="1"/>
</dbReference>
<reference evidence="2" key="1">
    <citation type="journal article" date="2010" name="PLoS Genet.">
        <title>The genome of a pathogenic rhodococcus: cooptive virulence underpinned by key gene acquisitions.</title>
        <authorList>
            <person name="Letek M."/>
            <person name="Gonzalez P."/>
            <person name="Macarthur I."/>
            <person name="Rodriguez H."/>
            <person name="Freeman T.C."/>
            <person name="Valero-Rello A."/>
            <person name="Blanco M."/>
            <person name="Buckley T."/>
            <person name="Cherevach I."/>
            <person name="Fahey R."/>
            <person name="Hapeshi A."/>
            <person name="Holdstock J."/>
            <person name="Leadon D."/>
            <person name="Navas J."/>
            <person name="Ocampo A."/>
            <person name="Quail M.A."/>
            <person name="Sanders M."/>
            <person name="Scortti M.M."/>
            <person name="Prescott J.F."/>
            <person name="Fogarty U."/>
            <person name="Meijer W.G."/>
            <person name="Parkhill J."/>
            <person name="Bentley S.D."/>
            <person name="Vazquez-Boland J.A."/>
        </authorList>
    </citation>
    <scope>NUCLEOTIDE SEQUENCE [LARGE SCALE GENOMIC DNA]</scope>
    <source>
        <strain evidence="2 3">103S</strain>
    </source>
</reference>
<dbReference type="PANTHER" id="PTHR11803:SF59">
    <property type="entry name" value="ENDORIBONUCLEASE"/>
    <property type="match status" value="1"/>
</dbReference>
<name>A0A3S5Y0Y4_RHOH1</name>
<dbReference type="GeneID" id="57575563"/>
<dbReference type="EMBL" id="FN563149">
    <property type="protein sequence ID" value="CBH46198.1"/>
    <property type="molecule type" value="Genomic_DNA"/>
</dbReference>
<evidence type="ECO:0000313" key="3">
    <source>
        <dbReference type="Proteomes" id="UP000006892"/>
    </source>
</evidence>